<dbReference type="InterPro" id="IPR034151">
    <property type="entry name" value="TOPRIM_DnaG_bac"/>
</dbReference>
<dbReference type="SUPFAM" id="SSF56731">
    <property type="entry name" value="DNA primase core"/>
    <property type="match status" value="1"/>
</dbReference>
<gene>
    <name evidence="2" type="ORF">ALQ64_03130</name>
</gene>
<dbReference type="GO" id="GO:0005737">
    <property type="term" value="C:cytoplasm"/>
    <property type="evidence" value="ECO:0007669"/>
    <property type="project" value="TreeGrafter"/>
</dbReference>
<proteinExistence type="predicted"/>
<dbReference type="PANTHER" id="PTHR30313">
    <property type="entry name" value="DNA PRIMASE"/>
    <property type="match status" value="1"/>
</dbReference>
<dbReference type="InterPro" id="IPR037068">
    <property type="entry name" value="DNA_primase_core_N_sf"/>
</dbReference>
<sequence>MRSPMDTPEVLDSKLRSMQEFGVAESVARELLTKFDGDVLLAAGYNQAANFETNIEGDREAWNLKRAKAFADDHVLGEGYAISAAPRRKPTEEDSASAEQLLELMSKSLVVSRIYFQNHFGDPEAQSYAQQRGITKAAARKFEIGYSPEVWRGLVDHFTVTRVRNAAVDAGLLTTAKESKRLYDVFRGRLMFPIRDHAGELVGYGGRLIQKDDDQPKYLNTRETALFSKSAVLYGYFQNSKRIEELKEAIIVEGYIDVTTLSTNGYDYAVAPMGTALTAGQIEQLLASGVRKLWVCFDGDNAGKQAANRNIDAIMEHYHPALQVMLVRMPEGEDPDSVLQKGGNAAFQKCMDAAITLPEHIHSVCSEGISERPCLEDKALYLVRLEPYIERSGGFLQSRLLSQASLYTGLRIDQINGGKESRKTNEQVSSWHRLVMLAGRWMVHADDPMRIANRISKMTAEKNGLAELIALASQITAGQQPSGVMFDFISGHGHLEDHEFSELHEGWSAWVKQAQLSESVERLAKMPFDEAAKQTIRNMLR</sequence>
<dbReference type="InterPro" id="IPR013264">
    <property type="entry name" value="DNAG_N"/>
</dbReference>
<protein>
    <submittedName>
        <fullName evidence="2">DNA primase</fullName>
    </submittedName>
</protein>
<reference evidence="2 3" key="1">
    <citation type="submission" date="2018-08" db="EMBL/GenBank/DDBJ databases">
        <title>Recombination of ecologically and evolutionarily significant loci maintains genetic cohesion in the Pseudomonas syringae species complex.</title>
        <authorList>
            <person name="Dillon M."/>
            <person name="Thakur S."/>
            <person name="Almeida R.N.D."/>
            <person name="Weir B.S."/>
            <person name="Guttman D.S."/>
        </authorList>
    </citation>
    <scope>NUCLEOTIDE SEQUENCE [LARGE SCALE GENOMIC DNA]</scope>
    <source>
        <strain evidence="2 3">ICMP 2821</strain>
    </source>
</reference>
<evidence type="ECO:0000313" key="2">
    <source>
        <dbReference type="EMBL" id="RMN17157.1"/>
    </source>
</evidence>
<dbReference type="EMBL" id="RBOW01001017">
    <property type="protein sequence ID" value="RMN17157.1"/>
    <property type="molecule type" value="Genomic_DNA"/>
</dbReference>
<dbReference type="Pfam" id="PF13155">
    <property type="entry name" value="Toprim_2"/>
    <property type="match status" value="1"/>
</dbReference>
<feature type="domain" description="Toprim" evidence="1">
    <location>
        <begin position="247"/>
        <end position="330"/>
    </location>
</feature>
<dbReference type="CDD" id="cd03364">
    <property type="entry name" value="TOPRIM_DnaG_primases"/>
    <property type="match status" value="1"/>
</dbReference>
<dbReference type="InterPro" id="IPR050219">
    <property type="entry name" value="DnaG_primase"/>
</dbReference>
<dbReference type="Pfam" id="PF08275">
    <property type="entry name" value="DNAG_N"/>
    <property type="match status" value="1"/>
</dbReference>
<dbReference type="PANTHER" id="PTHR30313:SF2">
    <property type="entry name" value="DNA PRIMASE"/>
    <property type="match status" value="1"/>
</dbReference>
<name>A0A3M3K2H1_PSECA</name>
<dbReference type="Gene3D" id="3.40.1360.10">
    <property type="match status" value="1"/>
</dbReference>
<dbReference type="InterPro" id="IPR006171">
    <property type="entry name" value="TOPRIM_dom"/>
</dbReference>
<dbReference type="AlphaFoldDB" id="A0A3M3K2H1"/>
<dbReference type="GO" id="GO:0006269">
    <property type="term" value="P:DNA replication, synthesis of primer"/>
    <property type="evidence" value="ECO:0007669"/>
    <property type="project" value="TreeGrafter"/>
</dbReference>
<organism evidence="2 3">
    <name type="scientific">Pseudomonas cannabina</name>
    <dbReference type="NCBI Taxonomy" id="86840"/>
    <lineage>
        <taxon>Bacteria</taxon>
        <taxon>Pseudomonadati</taxon>
        <taxon>Pseudomonadota</taxon>
        <taxon>Gammaproteobacteria</taxon>
        <taxon>Pseudomonadales</taxon>
        <taxon>Pseudomonadaceae</taxon>
        <taxon>Pseudomonas</taxon>
    </lineage>
</organism>
<comment type="caution">
    <text evidence="2">The sequence shown here is derived from an EMBL/GenBank/DDBJ whole genome shotgun (WGS) entry which is preliminary data.</text>
</comment>
<dbReference type="SMART" id="SM00493">
    <property type="entry name" value="TOPRIM"/>
    <property type="match status" value="1"/>
</dbReference>
<evidence type="ECO:0000313" key="3">
    <source>
        <dbReference type="Proteomes" id="UP000281372"/>
    </source>
</evidence>
<dbReference type="Proteomes" id="UP000281372">
    <property type="component" value="Unassembled WGS sequence"/>
</dbReference>
<dbReference type="Gene3D" id="3.90.980.10">
    <property type="entry name" value="DNA primase, catalytic core, N-terminal domain"/>
    <property type="match status" value="1"/>
</dbReference>
<accession>A0A3M3K2H1</accession>
<dbReference type="PROSITE" id="PS50880">
    <property type="entry name" value="TOPRIM"/>
    <property type="match status" value="1"/>
</dbReference>
<evidence type="ECO:0000259" key="1">
    <source>
        <dbReference type="PROSITE" id="PS50880"/>
    </source>
</evidence>